<dbReference type="NCBIfam" id="NF037970">
    <property type="entry name" value="vanZ_1"/>
    <property type="match status" value="1"/>
</dbReference>
<reference evidence="4" key="2">
    <citation type="journal article" date="2021" name="PeerJ">
        <title>Extensive microbial diversity within the chicken gut microbiome revealed by metagenomics and culture.</title>
        <authorList>
            <person name="Gilroy R."/>
            <person name="Ravi A."/>
            <person name="Getino M."/>
            <person name="Pursley I."/>
            <person name="Horton D.L."/>
            <person name="Alikhan N.F."/>
            <person name="Baker D."/>
            <person name="Gharbi K."/>
            <person name="Hall N."/>
            <person name="Watson M."/>
            <person name="Adriaenssens E.M."/>
            <person name="Foster-Nyarko E."/>
            <person name="Jarju S."/>
            <person name="Secka A."/>
            <person name="Antonio M."/>
            <person name="Oren A."/>
            <person name="Chaudhuri R.R."/>
            <person name="La Ragione R."/>
            <person name="Hildebrand F."/>
            <person name="Pallen M.J."/>
        </authorList>
    </citation>
    <scope>NUCLEOTIDE SEQUENCE</scope>
    <source>
        <strain evidence="4">ChiSjej3B21-11622</strain>
    </source>
</reference>
<feature type="compositionally biased region" description="Pro residues" evidence="1">
    <location>
        <begin position="271"/>
        <end position="280"/>
    </location>
</feature>
<keyword evidence="2" id="KW-0812">Transmembrane</keyword>
<evidence type="ECO:0000256" key="1">
    <source>
        <dbReference type="SAM" id="MobiDB-lite"/>
    </source>
</evidence>
<feature type="transmembrane region" description="Helical" evidence="2">
    <location>
        <begin position="89"/>
        <end position="122"/>
    </location>
</feature>
<dbReference type="EMBL" id="DVFT01000192">
    <property type="protein sequence ID" value="HIQ97451.1"/>
    <property type="molecule type" value="Genomic_DNA"/>
</dbReference>
<dbReference type="InterPro" id="IPR006976">
    <property type="entry name" value="VanZ-like"/>
</dbReference>
<organism evidence="4 5">
    <name type="scientific">Candidatus Limivivens merdigallinarum</name>
    <dbReference type="NCBI Taxonomy" id="2840859"/>
    <lineage>
        <taxon>Bacteria</taxon>
        <taxon>Bacillati</taxon>
        <taxon>Bacillota</taxon>
        <taxon>Clostridia</taxon>
        <taxon>Lachnospirales</taxon>
        <taxon>Lachnospiraceae</taxon>
        <taxon>Lachnospiraceae incertae sedis</taxon>
        <taxon>Candidatus Limivivens</taxon>
    </lineage>
</organism>
<gene>
    <name evidence="4" type="ORF">IAB26_12935</name>
</gene>
<feature type="transmembrane region" description="Helical" evidence="2">
    <location>
        <begin position="142"/>
        <end position="163"/>
    </location>
</feature>
<feature type="transmembrane region" description="Helical" evidence="2">
    <location>
        <begin position="14"/>
        <end position="33"/>
    </location>
</feature>
<feature type="compositionally biased region" description="Low complexity" evidence="1">
    <location>
        <begin position="281"/>
        <end position="294"/>
    </location>
</feature>
<proteinExistence type="predicted"/>
<evidence type="ECO:0000313" key="4">
    <source>
        <dbReference type="EMBL" id="HIQ97451.1"/>
    </source>
</evidence>
<feature type="region of interest" description="Disordered" evidence="1">
    <location>
        <begin position="211"/>
        <end position="328"/>
    </location>
</feature>
<dbReference type="Proteomes" id="UP000886886">
    <property type="component" value="Unassembled WGS sequence"/>
</dbReference>
<accession>A0A9D0ZX17</accession>
<evidence type="ECO:0000313" key="5">
    <source>
        <dbReference type="Proteomes" id="UP000886886"/>
    </source>
</evidence>
<reference evidence="4" key="1">
    <citation type="submission" date="2020-10" db="EMBL/GenBank/DDBJ databases">
        <authorList>
            <person name="Gilroy R."/>
        </authorList>
    </citation>
    <scope>NUCLEOTIDE SEQUENCE</scope>
    <source>
        <strain evidence="4">ChiSjej3B21-11622</strain>
    </source>
</reference>
<comment type="caution">
    <text evidence="4">The sequence shown here is derived from an EMBL/GenBank/DDBJ whole genome shotgun (WGS) entry which is preliminary data.</text>
</comment>
<dbReference type="Pfam" id="PF04892">
    <property type="entry name" value="VanZ"/>
    <property type="match status" value="1"/>
</dbReference>
<dbReference type="AlphaFoldDB" id="A0A9D0ZX17"/>
<evidence type="ECO:0000256" key="2">
    <source>
        <dbReference type="SAM" id="Phobius"/>
    </source>
</evidence>
<sequence>MIWQNGGEFMIRTLLKPLSFIPALLLMYMIFSFSSQTGEVSSQLSYKVSHKIVETVDYVFDGNLEDWEIDDWANRINFITRKLAHMTEYFALAVAVAFPLYVYGLHGIWLMLVAGIICVGFACGDEYHQAFVAGRSPSRRDVLIDSFGVFWGIVLVRIVGWTGRKTIFRPKKKKKESYIQEEYYHEPKRSFFGRKKKAPMDYSASYRPEDYGPQGFGPQYGSGVPYHTPEQPYGSRNQYNAEPYFGPSPYAEPTKPEKEHGFFKKKKQPEPDYPPYPENGPYPTQEEQPPYYGQAEDSYWRPPEPDGVTPSSTEEKKEEKDWFFDDLY</sequence>
<feature type="compositionally biased region" description="Basic and acidic residues" evidence="1">
    <location>
        <begin position="313"/>
        <end position="328"/>
    </location>
</feature>
<name>A0A9D0ZX17_9FIRM</name>
<evidence type="ECO:0000259" key="3">
    <source>
        <dbReference type="Pfam" id="PF04892"/>
    </source>
</evidence>
<feature type="domain" description="VanZ-like" evidence="3">
    <location>
        <begin position="21"/>
        <end position="159"/>
    </location>
</feature>
<keyword evidence="2" id="KW-1133">Transmembrane helix</keyword>
<keyword evidence="2" id="KW-0472">Membrane</keyword>
<protein>
    <submittedName>
        <fullName evidence="4">VanZ family protein</fullName>
    </submittedName>
</protein>